<dbReference type="Pfam" id="PF07179">
    <property type="entry name" value="SseB"/>
    <property type="match status" value="1"/>
</dbReference>
<dbReference type="STRING" id="280332.CQ12_23415"/>
<gene>
    <name evidence="3" type="ORF">CQ12_23415</name>
</gene>
<name>A0A0R3KKD2_9BRAD</name>
<dbReference type="InterPro" id="IPR009839">
    <property type="entry name" value="SseB_N"/>
</dbReference>
<dbReference type="EMBL" id="LLXZ01000202">
    <property type="protein sequence ID" value="KRQ96199.1"/>
    <property type="molecule type" value="Genomic_DNA"/>
</dbReference>
<proteinExistence type="predicted"/>
<sequence>MFEPENDIERLLMRASAEPAERPGFARALMDAQIFVVLVPDRPVVPGPDGQITIPQGAKLALPNAMRGEERLIPFFTSPSRARIWFSGDHIVAPDRTRDLFERYPDAPFLLNPGSDYGKEFTPAEVKRLLAGEFDAGPRIVVTEKSEQVLLGHPREIPIDLIAALARELGVLKTVRGAWLMLAMLPGNAEQSWMLGIDHTGAWQDVQDAIGRALTGDILEGKILDAVPLEGSSLASTLRTGIPVTAA</sequence>
<feature type="domain" description="SseB protein N-terminal" evidence="1">
    <location>
        <begin position="9"/>
        <end position="127"/>
    </location>
</feature>
<dbReference type="InterPro" id="IPR027945">
    <property type="entry name" value="SseB_C"/>
</dbReference>
<accession>A0A0R3KKD2</accession>
<evidence type="ECO:0000313" key="3">
    <source>
        <dbReference type="EMBL" id="KRQ96199.1"/>
    </source>
</evidence>
<evidence type="ECO:0008006" key="5">
    <source>
        <dbReference type="Google" id="ProtNLM"/>
    </source>
</evidence>
<dbReference type="OrthoDB" id="8227595at2"/>
<evidence type="ECO:0000259" key="1">
    <source>
        <dbReference type="Pfam" id="PF07179"/>
    </source>
</evidence>
<dbReference type="Proteomes" id="UP000050863">
    <property type="component" value="Unassembled WGS sequence"/>
</dbReference>
<keyword evidence="4" id="KW-1185">Reference proteome</keyword>
<evidence type="ECO:0000313" key="4">
    <source>
        <dbReference type="Proteomes" id="UP000050863"/>
    </source>
</evidence>
<evidence type="ECO:0000259" key="2">
    <source>
        <dbReference type="Pfam" id="PF14581"/>
    </source>
</evidence>
<dbReference type="RefSeq" id="WP_057839805.1">
    <property type="nucleotide sequence ID" value="NZ_LLXZ01000202.1"/>
</dbReference>
<organism evidence="3 4">
    <name type="scientific">Bradyrhizobium jicamae</name>
    <dbReference type="NCBI Taxonomy" id="280332"/>
    <lineage>
        <taxon>Bacteria</taxon>
        <taxon>Pseudomonadati</taxon>
        <taxon>Pseudomonadota</taxon>
        <taxon>Alphaproteobacteria</taxon>
        <taxon>Hyphomicrobiales</taxon>
        <taxon>Nitrobacteraceae</taxon>
        <taxon>Bradyrhizobium</taxon>
    </lineage>
</organism>
<dbReference type="AlphaFoldDB" id="A0A0R3KKD2"/>
<protein>
    <recommendedName>
        <fullName evidence="5">SseB protein N-terminal domain-containing protein</fullName>
    </recommendedName>
</protein>
<dbReference type="Pfam" id="PF14581">
    <property type="entry name" value="SseB_C"/>
    <property type="match status" value="1"/>
</dbReference>
<comment type="caution">
    <text evidence="3">The sequence shown here is derived from an EMBL/GenBank/DDBJ whole genome shotgun (WGS) entry which is preliminary data.</text>
</comment>
<feature type="domain" description="SseB protein C-terminal" evidence="2">
    <location>
        <begin position="144"/>
        <end position="231"/>
    </location>
</feature>
<reference evidence="3 4" key="1">
    <citation type="submission" date="2014-03" db="EMBL/GenBank/DDBJ databases">
        <title>Bradyrhizobium valentinum sp. nov., isolated from effective nodules of Lupinus mariae-josephae, a lupine endemic of basic-lime soils in Eastern Spain.</title>
        <authorList>
            <person name="Duran D."/>
            <person name="Rey L."/>
            <person name="Navarro A."/>
            <person name="Busquets A."/>
            <person name="Imperial J."/>
            <person name="Ruiz-Argueso T."/>
        </authorList>
    </citation>
    <scope>NUCLEOTIDE SEQUENCE [LARGE SCALE GENOMIC DNA]</scope>
    <source>
        <strain evidence="3 4">PAC68</strain>
    </source>
</reference>